<dbReference type="eggNOG" id="ENOG502QUSF">
    <property type="taxonomic scope" value="Eukaryota"/>
</dbReference>
<dbReference type="RefSeq" id="XP_006958258.1">
    <property type="nucleotide sequence ID" value="XM_006958196.1"/>
</dbReference>
<dbReference type="InterPro" id="IPR036412">
    <property type="entry name" value="HAD-like_sf"/>
</dbReference>
<feature type="region of interest" description="Disordered" evidence="1">
    <location>
        <begin position="218"/>
        <end position="245"/>
    </location>
</feature>
<dbReference type="InParanoid" id="I4YC67"/>
<reference evidence="2 3" key="1">
    <citation type="journal article" date="2012" name="Fungal Genet. Biol.">
        <title>The genome of the xerotolerant mold Wallemia sebi reveals adaptations to osmotic stress and suggests cryptic sexual reproduction.</title>
        <authorList>
            <person name="Padamsee M."/>
            <person name="Kumar T.K.A."/>
            <person name="Riley R."/>
            <person name="Binder M."/>
            <person name="Boyd A."/>
            <person name="Calvo A.M."/>
            <person name="Furukawa K."/>
            <person name="Hesse C."/>
            <person name="Hohmann S."/>
            <person name="James T.Y."/>
            <person name="LaButti K."/>
            <person name="Lapidus A."/>
            <person name="Lindquist E."/>
            <person name="Lucas S."/>
            <person name="Miller K."/>
            <person name="Shantappa S."/>
            <person name="Grigoriev I.V."/>
            <person name="Hibbett D.S."/>
            <person name="McLaughlin D.J."/>
            <person name="Spatafora J.W."/>
            <person name="Aime M.C."/>
        </authorList>
    </citation>
    <scope>NUCLEOTIDE SEQUENCE [LARGE SCALE GENOMIC DNA]</scope>
    <source>
        <strain evidence="3">ATCC MYA-4683 / CBS 633.66</strain>
    </source>
</reference>
<evidence type="ECO:0008006" key="4">
    <source>
        <dbReference type="Google" id="ProtNLM"/>
    </source>
</evidence>
<dbReference type="STRING" id="671144.I4YC67"/>
<dbReference type="Gene3D" id="3.40.50.1000">
    <property type="entry name" value="HAD superfamily/HAD-like"/>
    <property type="match status" value="1"/>
</dbReference>
<dbReference type="OMA" id="FGDYEWN"/>
<dbReference type="PANTHER" id="PTHR35134">
    <property type="entry name" value="NUCLEOTIDASE YQFW-RELATED"/>
    <property type="match status" value="1"/>
</dbReference>
<dbReference type="HOGENOM" id="CLU_070652_0_0_1"/>
<dbReference type="Proteomes" id="UP000005242">
    <property type="component" value="Unassembled WGS sequence"/>
</dbReference>
<gene>
    <name evidence="2" type="ORF">WALSEDRAFT_57378</name>
</gene>
<dbReference type="InterPro" id="IPR041492">
    <property type="entry name" value="HAD_2"/>
</dbReference>
<dbReference type="EMBL" id="JH668231">
    <property type="protein sequence ID" value="EIM21559.1"/>
    <property type="molecule type" value="Genomic_DNA"/>
</dbReference>
<dbReference type="CDD" id="cd01427">
    <property type="entry name" value="HAD_like"/>
    <property type="match status" value="1"/>
</dbReference>
<dbReference type="InterPro" id="IPR052419">
    <property type="entry name" value="5_3-deoxyribonucleotidase-like"/>
</dbReference>
<evidence type="ECO:0000313" key="3">
    <source>
        <dbReference type="Proteomes" id="UP000005242"/>
    </source>
</evidence>
<dbReference type="InterPro" id="IPR023214">
    <property type="entry name" value="HAD_sf"/>
</dbReference>
<sequence>MKIAIDFDDVISSTNRAVCQWHNRVYDTEWTIDDFHYYHYWKNPGWGNAQETFKKVTAFYNDNNGLNATQLVTGAKEALLKLKSAGHDLIIVTARNDNQREMTRNWLDHHLEGLFDKLYFTGQFTRDGDLEAENEDNEGIPTKNDQTHLSKADIIDRIGAHLLVDDSIENAFGCANHVRKNGVLAGKPIRTLLLSPIPPSDGIPIWHYPWNVELSKQDTEEDALSYDERKKRGLPTGESRQPTNLPSTIKRVTSWEDIIRKIDEYDTHLHSNAATIEASERAHPHSIQVQA</sequence>
<dbReference type="GeneID" id="18472908"/>
<keyword evidence="3" id="KW-1185">Reference proteome</keyword>
<protein>
    <recommendedName>
        <fullName evidence="4">HAD-like protein</fullName>
    </recommendedName>
</protein>
<evidence type="ECO:0000313" key="2">
    <source>
        <dbReference type="EMBL" id="EIM21559.1"/>
    </source>
</evidence>
<dbReference type="PANTHER" id="PTHR35134:SF2">
    <property type="entry name" value="NUCLEOTIDASE YQFW-RELATED"/>
    <property type="match status" value="1"/>
</dbReference>
<name>I4YC67_WALMC</name>
<dbReference type="SUPFAM" id="SSF56784">
    <property type="entry name" value="HAD-like"/>
    <property type="match status" value="1"/>
</dbReference>
<accession>I4YC67</accession>
<organism evidence="2 3">
    <name type="scientific">Wallemia mellicola (strain ATCC MYA-4683 / CBS 633.66)</name>
    <name type="common">Wallemia sebi (CBS 633.66)</name>
    <dbReference type="NCBI Taxonomy" id="671144"/>
    <lineage>
        <taxon>Eukaryota</taxon>
        <taxon>Fungi</taxon>
        <taxon>Dikarya</taxon>
        <taxon>Basidiomycota</taxon>
        <taxon>Wallemiomycotina</taxon>
        <taxon>Wallemiomycetes</taxon>
        <taxon>Wallemiales</taxon>
        <taxon>Wallemiaceae</taxon>
        <taxon>Wallemia</taxon>
    </lineage>
</organism>
<dbReference type="Pfam" id="PF13419">
    <property type="entry name" value="HAD_2"/>
    <property type="match status" value="1"/>
</dbReference>
<dbReference type="KEGG" id="wse:WALSEDRAFT_57378"/>
<dbReference type="AlphaFoldDB" id="I4YC67"/>
<evidence type="ECO:0000256" key="1">
    <source>
        <dbReference type="SAM" id="MobiDB-lite"/>
    </source>
</evidence>
<proteinExistence type="predicted"/>